<dbReference type="EMBL" id="KQ991035">
    <property type="protein sequence ID" value="KZV52567.1"/>
    <property type="molecule type" value="Genomic_DNA"/>
</dbReference>
<keyword evidence="3" id="KW-1185">Reference proteome</keyword>
<name>A0A2Z7D1K4_9LAMI</name>
<dbReference type="AlphaFoldDB" id="A0A2Z7D1K4"/>
<protein>
    <submittedName>
        <fullName evidence="2">Uncharacterized protein</fullName>
    </submittedName>
</protein>
<proteinExistence type="predicted"/>
<organism evidence="2 3">
    <name type="scientific">Dorcoceras hygrometricum</name>
    <dbReference type="NCBI Taxonomy" id="472368"/>
    <lineage>
        <taxon>Eukaryota</taxon>
        <taxon>Viridiplantae</taxon>
        <taxon>Streptophyta</taxon>
        <taxon>Embryophyta</taxon>
        <taxon>Tracheophyta</taxon>
        <taxon>Spermatophyta</taxon>
        <taxon>Magnoliopsida</taxon>
        <taxon>eudicotyledons</taxon>
        <taxon>Gunneridae</taxon>
        <taxon>Pentapetalae</taxon>
        <taxon>asterids</taxon>
        <taxon>lamiids</taxon>
        <taxon>Lamiales</taxon>
        <taxon>Gesneriaceae</taxon>
        <taxon>Didymocarpoideae</taxon>
        <taxon>Trichosporeae</taxon>
        <taxon>Loxocarpinae</taxon>
        <taxon>Dorcoceras</taxon>
    </lineage>
</organism>
<gene>
    <name evidence="2" type="ORF">F511_13235</name>
</gene>
<sequence length="100" mass="10941">MHARSRDPPLSSPSHTLLRTPLVRAPLAGPPSGPAGPTLTIHGPKHGRTRENEPWKGGAPHIADEKVELRVTDVVDTRSGNDWLWITKLHQGMEFSKLCA</sequence>
<dbReference type="Proteomes" id="UP000250235">
    <property type="component" value="Unassembled WGS sequence"/>
</dbReference>
<evidence type="ECO:0000256" key="1">
    <source>
        <dbReference type="SAM" id="MobiDB-lite"/>
    </source>
</evidence>
<feature type="region of interest" description="Disordered" evidence="1">
    <location>
        <begin position="1"/>
        <end position="61"/>
    </location>
</feature>
<evidence type="ECO:0000313" key="2">
    <source>
        <dbReference type="EMBL" id="KZV52567.1"/>
    </source>
</evidence>
<reference evidence="2 3" key="1">
    <citation type="journal article" date="2015" name="Proc. Natl. Acad. Sci. U.S.A.">
        <title>The resurrection genome of Boea hygrometrica: A blueprint for survival of dehydration.</title>
        <authorList>
            <person name="Xiao L."/>
            <person name="Yang G."/>
            <person name="Zhang L."/>
            <person name="Yang X."/>
            <person name="Zhao S."/>
            <person name="Ji Z."/>
            <person name="Zhou Q."/>
            <person name="Hu M."/>
            <person name="Wang Y."/>
            <person name="Chen M."/>
            <person name="Xu Y."/>
            <person name="Jin H."/>
            <person name="Xiao X."/>
            <person name="Hu G."/>
            <person name="Bao F."/>
            <person name="Hu Y."/>
            <person name="Wan P."/>
            <person name="Li L."/>
            <person name="Deng X."/>
            <person name="Kuang T."/>
            <person name="Xiang C."/>
            <person name="Zhu J.K."/>
            <person name="Oliver M.J."/>
            <person name="He Y."/>
        </authorList>
    </citation>
    <scope>NUCLEOTIDE SEQUENCE [LARGE SCALE GENOMIC DNA]</scope>
    <source>
        <strain evidence="3">cv. XS01</strain>
    </source>
</reference>
<accession>A0A2Z7D1K4</accession>
<evidence type="ECO:0000313" key="3">
    <source>
        <dbReference type="Proteomes" id="UP000250235"/>
    </source>
</evidence>